<evidence type="ECO:0000256" key="9">
    <source>
        <dbReference type="ARBA" id="ARBA00023180"/>
    </source>
</evidence>
<comment type="caution">
    <text evidence="14">The sequence shown here is derived from an EMBL/GenBank/DDBJ whole genome shotgun (WGS) entry which is preliminary data.</text>
</comment>
<evidence type="ECO:0000256" key="7">
    <source>
        <dbReference type="ARBA" id="ARBA00023065"/>
    </source>
</evidence>
<comment type="subcellular location">
    <subcellularLocation>
        <location evidence="1">Membrane</location>
        <topology evidence="1">Multi-pass membrane protein</topology>
    </subcellularLocation>
</comment>
<keyword evidence="2" id="KW-0813">Transport</keyword>
<evidence type="ECO:0000256" key="6">
    <source>
        <dbReference type="ARBA" id="ARBA00023043"/>
    </source>
</evidence>
<name>A0A8J2NZL0_9HEXA</name>
<feature type="transmembrane region" description="Helical" evidence="12">
    <location>
        <begin position="509"/>
        <end position="534"/>
    </location>
</feature>
<feature type="transmembrane region" description="Helical" evidence="12">
    <location>
        <begin position="473"/>
        <end position="497"/>
    </location>
</feature>
<keyword evidence="10" id="KW-0407">Ion channel</keyword>
<keyword evidence="3 12" id="KW-0812">Transmembrane</keyword>
<dbReference type="GO" id="GO:0034703">
    <property type="term" value="C:cation channel complex"/>
    <property type="evidence" value="ECO:0007669"/>
    <property type="project" value="UniProtKB-ARBA"/>
</dbReference>
<evidence type="ECO:0000256" key="12">
    <source>
        <dbReference type="SAM" id="Phobius"/>
    </source>
</evidence>
<gene>
    <name evidence="14" type="ORF">AFUS01_LOCUS15338</name>
</gene>
<feature type="transmembrane region" description="Helical" evidence="12">
    <location>
        <begin position="388"/>
        <end position="408"/>
    </location>
</feature>
<dbReference type="InterPro" id="IPR052076">
    <property type="entry name" value="TRP_cation_channel"/>
</dbReference>
<feature type="transmembrane region" description="Helical" evidence="12">
    <location>
        <begin position="583"/>
        <end position="604"/>
    </location>
</feature>
<organism evidence="14 15">
    <name type="scientific">Allacma fusca</name>
    <dbReference type="NCBI Taxonomy" id="39272"/>
    <lineage>
        <taxon>Eukaryota</taxon>
        <taxon>Metazoa</taxon>
        <taxon>Ecdysozoa</taxon>
        <taxon>Arthropoda</taxon>
        <taxon>Hexapoda</taxon>
        <taxon>Collembola</taxon>
        <taxon>Symphypleona</taxon>
        <taxon>Sminthuridae</taxon>
        <taxon>Allacma</taxon>
    </lineage>
</organism>
<evidence type="ECO:0000256" key="2">
    <source>
        <dbReference type="ARBA" id="ARBA00022448"/>
    </source>
</evidence>
<dbReference type="PANTHER" id="PTHR47143:SF1">
    <property type="entry name" value="ION_TRANS DOMAIN-CONTAINING PROTEIN"/>
    <property type="match status" value="1"/>
</dbReference>
<dbReference type="OrthoDB" id="1661883at2759"/>
<dbReference type="GO" id="GO:0005216">
    <property type="term" value="F:monoatomic ion channel activity"/>
    <property type="evidence" value="ECO:0007669"/>
    <property type="project" value="InterPro"/>
</dbReference>
<reference evidence="14" key="1">
    <citation type="submission" date="2021-06" db="EMBL/GenBank/DDBJ databases">
        <authorList>
            <person name="Hodson N. C."/>
            <person name="Mongue J. A."/>
            <person name="Jaron S. K."/>
        </authorList>
    </citation>
    <scope>NUCLEOTIDE SEQUENCE</scope>
</reference>
<dbReference type="Pfam" id="PF12796">
    <property type="entry name" value="Ank_2"/>
    <property type="match status" value="2"/>
</dbReference>
<feature type="transmembrane region" description="Helical" evidence="12">
    <location>
        <begin position="676"/>
        <end position="699"/>
    </location>
</feature>
<evidence type="ECO:0000313" key="15">
    <source>
        <dbReference type="Proteomes" id="UP000708208"/>
    </source>
</evidence>
<dbReference type="PROSITE" id="PS50088">
    <property type="entry name" value="ANK_REPEAT"/>
    <property type="match status" value="3"/>
</dbReference>
<evidence type="ECO:0000313" key="14">
    <source>
        <dbReference type="EMBL" id="CAG7726425.1"/>
    </source>
</evidence>
<keyword evidence="8 12" id="KW-0472">Membrane</keyword>
<evidence type="ECO:0000256" key="11">
    <source>
        <dbReference type="PROSITE-ProRule" id="PRU00023"/>
    </source>
</evidence>
<proteinExistence type="predicted"/>
<keyword evidence="9" id="KW-0325">Glycoprotein</keyword>
<dbReference type="InterPro" id="IPR002110">
    <property type="entry name" value="Ankyrin_rpt"/>
</dbReference>
<evidence type="ECO:0000256" key="4">
    <source>
        <dbReference type="ARBA" id="ARBA00022737"/>
    </source>
</evidence>
<sequence>MGRSFCLSESSVEVESAGPNSINNETDNKATSGHTKGLCFLEESPLRILRVAERGNVKEFTQLISRDPSLLMVCDNKGRTAVHQAALKDRTAILKVIHEYKQSFDTLDEDGCSPLHIAVRSEALDSIGFLLEKFGRSKIIQLIMQDDHSSTLLNDNNNNGWTPVHVAAREGHHRVLEILMKKGAFLRKDYQGRTPLHLAAENGHKDVISLILNTHSHLIDLVDKYGNTPLHSAAIHDKYKVVELLLRLNCQLIYNHDGCSAIDLALMNKFAEVAYVMVTHKNRGDEILGLTSGRHRCIMDTLIAKMPAVAKAVLDIGIKKSANEKPDSPAYFVEYNFKWLTHPGGFKGKDNKYLPILNEMVTYDRVGLLSHELTLKYLEMKWNAYGKFFQYTNLVFYLLFLSMVTIYTTHEEGRDFDFFSRWKWFNEPVNKSEGVGPSCPGPELIDISLFEDDKLETSYSYYRSRHSHVGLEIFYITCIGNAVLTCFNLFVEIISVYRYRIKYFENLDTWVWIIMNMSCFYATVVPLINIFVVAEDTEAVTELDNPSLAVAVFMGWFYLLLIMQRFDAVGLYVSMFLEILKTLFRVLIIFSVLIVAFAMAFYVLLSNGNHIAFSDIPMAMMRTFSMMLGDLDFMNTFLYPYHCDKMEKSKQTNTRMYTTVSECAYPRRIPHPYATFPMVCVYMVFMPIVMINLLIGLAVGDIELVRNNAKLKRLSMQVQSHTNMEKIMPNCLLRKVDKTSVVEYPNAKKGLGIIERIVKFFKQEEKMEDFDEMNIESDDLMEAILENSVALGKLTSDMDSVTRLVQLICTKLNINSEINADDGAPTYEINLMPEIRNGLHKNPLKKSQRRKLVRSDSSQSIN</sequence>
<evidence type="ECO:0000256" key="3">
    <source>
        <dbReference type="ARBA" id="ARBA00022692"/>
    </source>
</evidence>
<dbReference type="AlphaFoldDB" id="A0A8J2NZL0"/>
<evidence type="ECO:0000256" key="10">
    <source>
        <dbReference type="ARBA" id="ARBA00023303"/>
    </source>
</evidence>
<evidence type="ECO:0000256" key="8">
    <source>
        <dbReference type="ARBA" id="ARBA00023136"/>
    </source>
</evidence>
<dbReference type="EMBL" id="CAJVCH010135297">
    <property type="protein sequence ID" value="CAG7726425.1"/>
    <property type="molecule type" value="Genomic_DNA"/>
</dbReference>
<evidence type="ECO:0000256" key="5">
    <source>
        <dbReference type="ARBA" id="ARBA00022989"/>
    </source>
</evidence>
<accession>A0A8J2NZL0</accession>
<dbReference type="Pfam" id="PF00520">
    <property type="entry name" value="Ion_trans"/>
    <property type="match status" value="1"/>
</dbReference>
<feature type="repeat" description="ANK" evidence="11">
    <location>
        <begin position="191"/>
        <end position="213"/>
    </location>
</feature>
<feature type="transmembrane region" description="Helical" evidence="12">
    <location>
        <begin position="546"/>
        <end position="563"/>
    </location>
</feature>
<evidence type="ECO:0000256" key="1">
    <source>
        <dbReference type="ARBA" id="ARBA00004141"/>
    </source>
</evidence>
<dbReference type="Proteomes" id="UP000708208">
    <property type="component" value="Unassembled WGS sequence"/>
</dbReference>
<dbReference type="InterPro" id="IPR005821">
    <property type="entry name" value="Ion_trans_dom"/>
</dbReference>
<keyword evidence="7" id="KW-0406">Ion transport</keyword>
<keyword evidence="5 12" id="KW-1133">Transmembrane helix</keyword>
<dbReference type="PANTHER" id="PTHR47143">
    <property type="entry name" value="TRANSIENT RECEPTOR POTENTIAL CATION CHANNEL PROTEIN PAINLESS"/>
    <property type="match status" value="1"/>
</dbReference>
<feature type="domain" description="Ion transport" evidence="13">
    <location>
        <begin position="476"/>
        <end position="708"/>
    </location>
</feature>
<keyword evidence="4" id="KW-0677">Repeat</keyword>
<protein>
    <recommendedName>
        <fullName evidence="13">Ion transport domain-containing protein</fullName>
    </recommendedName>
</protein>
<dbReference type="PROSITE" id="PS50297">
    <property type="entry name" value="ANK_REP_REGION"/>
    <property type="match status" value="3"/>
</dbReference>
<evidence type="ECO:0000259" key="13">
    <source>
        <dbReference type="Pfam" id="PF00520"/>
    </source>
</evidence>
<dbReference type="Pfam" id="PF00023">
    <property type="entry name" value="Ank"/>
    <property type="match status" value="1"/>
</dbReference>
<feature type="repeat" description="ANK" evidence="11">
    <location>
        <begin position="225"/>
        <end position="257"/>
    </location>
</feature>
<keyword evidence="6 11" id="KW-0040">ANK repeat</keyword>
<keyword evidence="15" id="KW-1185">Reference proteome</keyword>
<dbReference type="SMART" id="SM00248">
    <property type="entry name" value="ANK"/>
    <property type="match status" value="6"/>
</dbReference>
<feature type="repeat" description="ANK" evidence="11">
    <location>
        <begin position="159"/>
        <end position="184"/>
    </location>
</feature>